<dbReference type="Pfam" id="PF01244">
    <property type="entry name" value="Peptidase_M19"/>
    <property type="match status" value="1"/>
</dbReference>
<dbReference type="SUPFAM" id="SSF51556">
    <property type="entry name" value="Metallo-dependent hydrolases"/>
    <property type="match status" value="1"/>
</dbReference>
<organism evidence="1 2">
    <name type="scientific">Alkalihalophilus lindianensis</name>
    <dbReference type="NCBI Taxonomy" id="1630542"/>
    <lineage>
        <taxon>Bacteria</taxon>
        <taxon>Bacillati</taxon>
        <taxon>Bacillota</taxon>
        <taxon>Bacilli</taxon>
        <taxon>Bacillales</taxon>
        <taxon>Bacillaceae</taxon>
        <taxon>Alkalihalophilus</taxon>
    </lineage>
</organism>
<dbReference type="InterPro" id="IPR032466">
    <property type="entry name" value="Metal_Hydrolase"/>
</dbReference>
<protein>
    <submittedName>
        <fullName evidence="1">Dipeptidase</fullName>
        <ecNumber evidence="1">3.4.13.19</ecNumber>
    </submittedName>
</protein>
<dbReference type="CDD" id="cd01301">
    <property type="entry name" value="rDP_like"/>
    <property type="match status" value="1"/>
</dbReference>
<dbReference type="PROSITE" id="PS51365">
    <property type="entry name" value="RENAL_DIPEPTIDASE_2"/>
    <property type="match status" value="1"/>
</dbReference>
<dbReference type="Gene3D" id="3.20.20.140">
    <property type="entry name" value="Metal-dependent hydrolases"/>
    <property type="match status" value="1"/>
</dbReference>
<accession>A0ABU3X7Q9</accession>
<sequence>MRIIDTHCDALLKLWEKPSRSFFDDPAIEANASRLQAGRVAAQCFAIFVEPFIKSDQKFQAALEQADLFHEKVLQTPNMRWVKSWSDLDSIKDNEVGAILTLEGLDSIGDDLTKLRTLYRLGVLSVGLTWNQANLCADGIGEARGAGLTTLGKEVVQLNNENLVLTDVSHLSVKGFWEVMELADYPIASHSNALSLCDHPRNLNDEQIQTLVKKEGYIGVVFHPLFVTGNEKATISDLITHIDHLCSLGARDHIGFGSDFDGIAVHIDQLEHSGQYDQLINQLLKYYPEEVVKGFAGENFKRMLPK</sequence>
<dbReference type="GO" id="GO:0016805">
    <property type="term" value="F:dipeptidase activity"/>
    <property type="evidence" value="ECO:0007669"/>
    <property type="project" value="UniProtKB-KW"/>
</dbReference>
<comment type="caution">
    <text evidence="1">The sequence shown here is derived from an EMBL/GenBank/DDBJ whole genome shotgun (WGS) entry which is preliminary data.</text>
</comment>
<gene>
    <name evidence="1" type="ORF">RYX56_05880</name>
</gene>
<dbReference type="InterPro" id="IPR008257">
    <property type="entry name" value="Pept_M19"/>
</dbReference>
<dbReference type="PANTHER" id="PTHR10443:SF12">
    <property type="entry name" value="DIPEPTIDASE"/>
    <property type="match status" value="1"/>
</dbReference>
<dbReference type="EC" id="3.4.13.19" evidence="1"/>
<dbReference type="EMBL" id="JAWJBA010000001">
    <property type="protein sequence ID" value="MDV2683904.1"/>
    <property type="molecule type" value="Genomic_DNA"/>
</dbReference>
<dbReference type="RefSeq" id="WP_317121130.1">
    <property type="nucleotide sequence ID" value="NZ_JAWJBA010000001.1"/>
</dbReference>
<keyword evidence="1" id="KW-0224">Dipeptidase</keyword>
<dbReference type="Proteomes" id="UP001287282">
    <property type="component" value="Unassembled WGS sequence"/>
</dbReference>
<dbReference type="PANTHER" id="PTHR10443">
    <property type="entry name" value="MICROSOMAL DIPEPTIDASE"/>
    <property type="match status" value="1"/>
</dbReference>
<evidence type="ECO:0000313" key="1">
    <source>
        <dbReference type="EMBL" id="MDV2683904.1"/>
    </source>
</evidence>
<evidence type="ECO:0000313" key="2">
    <source>
        <dbReference type="Proteomes" id="UP001287282"/>
    </source>
</evidence>
<name>A0ABU3X7Q9_9BACI</name>
<reference evidence="1 2" key="1">
    <citation type="submission" date="2023-10" db="EMBL/GenBank/DDBJ databases">
        <title>Screening of Alkalihalobacillus lindianensis BZ-TG-R113 and Its Alleviation of Salt Stress on Rapeseed Growth.</title>
        <authorList>
            <person name="Zhao B."/>
            <person name="Guo T."/>
        </authorList>
    </citation>
    <scope>NUCLEOTIDE SEQUENCE [LARGE SCALE GENOMIC DNA]</scope>
    <source>
        <strain evidence="1 2">BZ-TG-R113</strain>
    </source>
</reference>
<keyword evidence="2" id="KW-1185">Reference proteome</keyword>
<proteinExistence type="predicted"/>
<keyword evidence="1" id="KW-0378">Hydrolase</keyword>
<keyword evidence="1" id="KW-0645">Protease</keyword>